<proteinExistence type="predicted"/>
<sequence length="227" mass="26105">MSVNSSNSSLLQGIKSRIGNLVNLGFSSSTDLSDLYEAYIFSILIRAAKNEGANISFQNPLEQEVQSLIFRRSPGQIYVTTQPYTHAVIEFDNKPVLEAHVGIMIQGRSQVAHECDLSVILQEEARNCRNLVYEPRHTKVIIAVECKHYTSNLQLHLGRSFIGLASDLNVKEDIYFISNRTSDNIEKLLSSHRKKWEHNIIPRQVNEIQRLMYTFQRNFKDFKARYN</sequence>
<evidence type="ECO:0000313" key="2">
    <source>
        <dbReference type="Proteomes" id="UP000662185"/>
    </source>
</evidence>
<name>A0A927A3E4_9NOST</name>
<reference evidence="2" key="1">
    <citation type="journal article" date="2020" name="ISME J.">
        <title>Comparative genomics reveals insights into cyanobacterial evolution and habitat adaptation.</title>
        <authorList>
            <person name="Chen M.Y."/>
            <person name="Teng W.K."/>
            <person name="Zhao L."/>
            <person name="Hu C.X."/>
            <person name="Zhou Y.K."/>
            <person name="Han B.P."/>
            <person name="Song L.R."/>
            <person name="Shu W.S."/>
        </authorList>
    </citation>
    <scope>NUCLEOTIDE SEQUENCE [LARGE SCALE GENOMIC DNA]</scope>
    <source>
        <strain evidence="2">FACHB-251</strain>
    </source>
</reference>
<dbReference type="AlphaFoldDB" id="A0A927A3E4"/>
<evidence type="ECO:0000313" key="1">
    <source>
        <dbReference type="EMBL" id="MBD2296393.1"/>
    </source>
</evidence>
<comment type="caution">
    <text evidence="1">The sequence shown here is derived from an EMBL/GenBank/DDBJ whole genome shotgun (WGS) entry which is preliminary data.</text>
</comment>
<dbReference type="Proteomes" id="UP000662185">
    <property type="component" value="Unassembled WGS sequence"/>
</dbReference>
<keyword evidence="2" id="KW-1185">Reference proteome</keyword>
<gene>
    <name evidence="1" type="ORF">H6G06_23640</name>
</gene>
<organism evidence="1 2">
    <name type="scientific">Anabaena sphaerica FACHB-251</name>
    <dbReference type="NCBI Taxonomy" id="2692883"/>
    <lineage>
        <taxon>Bacteria</taxon>
        <taxon>Bacillati</taxon>
        <taxon>Cyanobacteriota</taxon>
        <taxon>Cyanophyceae</taxon>
        <taxon>Nostocales</taxon>
        <taxon>Nostocaceae</taxon>
        <taxon>Anabaena</taxon>
    </lineage>
</organism>
<protein>
    <submittedName>
        <fullName evidence="1">Uncharacterized protein</fullName>
    </submittedName>
</protein>
<dbReference type="EMBL" id="JACJQU010000022">
    <property type="protein sequence ID" value="MBD2296393.1"/>
    <property type="molecule type" value="Genomic_DNA"/>
</dbReference>
<dbReference type="RefSeq" id="WP_190564514.1">
    <property type="nucleotide sequence ID" value="NZ_JACJQU010000022.1"/>
</dbReference>
<accession>A0A927A3E4</accession>